<keyword evidence="3" id="KW-1185">Reference proteome</keyword>
<accession>A0AA38W2X0</accession>
<comment type="caution">
    <text evidence="2">The sequence shown here is derived from an EMBL/GenBank/DDBJ whole genome shotgun (WGS) entry which is preliminary data.</text>
</comment>
<evidence type="ECO:0000313" key="3">
    <source>
        <dbReference type="Proteomes" id="UP001172457"/>
    </source>
</evidence>
<evidence type="ECO:0000259" key="1">
    <source>
        <dbReference type="Pfam" id="PF22936"/>
    </source>
</evidence>
<dbReference type="AlphaFoldDB" id="A0AA38W2X0"/>
<organism evidence="2 3">
    <name type="scientific">Centaurea solstitialis</name>
    <name type="common">yellow star-thistle</name>
    <dbReference type="NCBI Taxonomy" id="347529"/>
    <lineage>
        <taxon>Eukaryota</taxon>
        <taxon>Viridiplantae</taxon>
        <taxon>Streptophyta</taxon>
        <taxon>Embryophyta</taxon>
        <taxon>Tracheophyta</taxon>
        <taxon>Spermatophyta</taxon>
        <taxon>Magnoliopsida</taxon>
        <taxon>eudicotyledons</taxon>
        <taxon>Gunneridae</taxon>
        <taxon>Pentapetalae</taxon>
        <taxon>asterids</taxon>
        <taxon>campanulids</taxon>
        <taxon>Asterales</taxon>
        <taxon>Asteraceae</taxon>
        <taxon>Carduoideae</taxon>
        <taxon>Cardueae</taxon>
        <taxon>Centaureinae</taxon>
        <taxon>Centaurea</taxon>
    </lineage>
</organism>
<feature type="domain" description="Retrovirus-related Pol polyprotein from transposon TNT 1-94-like beta-barrel" evidence="1">
    <location>
        <begin position="9"/>
        <end position="53"/>
    </location>
</feature>
<dbReference type="InterPro" id="IPR054722">
    <property type="entry name" value="PolX-like_BBD"/>
</dbReference>
<protein>
    <recommendedName>
        <fullName evidence="1">Retrovirus-related Pol polyprotein from transposon TNT 1-94-like beta-barrel domain-containing protein</fullName>
    </recommendedName>
</protein>
<dbReference type="Proteomes" id="UP001172457">
    <property type="component" value="Chromosome 6"/>
</dbReference>
<name>A0AA38W2X0_9ASTR</name>
<proteinExistence type="predicted"/>
<reference evidence="2" key="1">
    <citation type="submission" date="2023-03" db="EMBL/GenBank/DDBJ databases">
        <title>Chromosome-scale reference genome and RAD-based genetic map of yellow starthistle (Centaurea solstitialis) reveal putative structural variation and QTLs associated with invader traits.</title>
        <authorList>
            <person name="Reatini B."/>
            <person name="Cang F.A."/>
            <person name="Jiang Q."/>
            <person name="Mckibben M.T.W."/>
            <person name="Barker M.S."/>
            <person name="Rieseberg L.H."/>
            <person name="Dlugosch K.M."/>
        </authorList>
    </citation>
    <scope>NUCLEOTIDE SEQUENCE</scope>
    <source>
        <strain evidence="2">CAN-66</strain>
        <tissue evidence="2">Leaf</tissue>
    </source>
</reference>
<gene>
    <name evidence="2" type="ORF">OSB04_024194</name>
</gene>
<evidence type="ECO:0000313" key="2">
    <source>
        <dbReference type="EMBL" id="KAJ9544487.1"/>
    </source>
</evidence>
<dbReference type="Pfam" id="PF22936">
    <property type="entry name" value="Pol_BBD"/>
    <property type="match status" value="1"/>
</dbReference>
<sequence length="98" mass="11219">MFLQARHMWYVDSGCSRHMTGYKELLRNFVERPGGTVSFGNKTTGVIKGYGILSNGKDQDQETNESVLQSTDPVHRSEDLLKILKSYSKNHQRSRRIS</sequence>
<dbReference type="EMBL" id="JARYMX010000006">
    <property type="protein sequence ID" value="KAJ9544487.1"/>
    <property type="molecule type" value="Genomic_DNA"/>
</dbReference>